<feature type="compositionally biased region" description="Pro residues" evidence="2">
    <location>
        <begin position="306"/>
        <end position="341"/>
    </location>
</feature>
<evidence type="ECO:0000256" key="1">
    <source>
        <dbReference type="SAM" id="Coils"/>
    </source>
</evidence>
<dbReference type="OrthoDB" id="10555991at2759"/>
<gene>
    <name evidence="3" type="ORF">CAMP_LOCUS6340</name>
</gene>
<evidence type="ECO:0000313" key="4">
    <source>
        <dbReference type="Proteomes" id="UP001152747"/>
    </source>
</evidence>
<keyword evidence="4" id="KW-1185">Reference proteome</keyword>
<protein>
    <submittedName>
        <fullName evidence="3">Uncharacterized protein</fullName>
    </submittedName>
</protein>
<feature type="region of interest" description="Disordered" evidence="2">
    <location>
        <begin position="133"/>
        <end position="158"/>
    </location>
</feature>
<keyword evidence="1" id="KW-0175">Coiled coil</keyword>
<dbReference type="AlphaFoldDB" id="A0A9P1IF51"/>
<comment type="caution">
    <text evidence="3">The sequence shown here is derived from an EMBL/GenBank/DDBJ whole genome shotgun (WGS) entry which is preliminary data.</text>
</comment>
<feature type="compositionally biased region" description="Basic and acidic residues" evidence="2">
    <location>
        <begin position="362"/>
        <end position="376"/>
    </location>
</feature>
<evidence type="ECO:0000256" key="2">
    <source>
        <dbReference type="SAM" id="MobiDB-lite"/>
    </source>
</evidence>
<sequence length="417" mass="45973">MASPELAEKLARRLESEAQTSEPKKPPPPAPILPQKVVENPYVAKSENSIDDLIFKALERKEENNNNNNSQISPLAPITIPSEPQQIDPRSPPPKRSILELLEKEKRELEAVPQVAAPRTNAAPVVVIAKAATHATRDASPRRQQFVRENEDGNELEKRLAAQRAKKYAEELEVLESRKLEQTEVGELDRLMKLPYKAPIQAPPSIPAAPEVPSAEPLARISEEDTSDSTSLVIHPEETPRKIARSPESLDEESRRRRESEETRDFEELEKSMELDAPIPPVPPPTFTIPPPPEHLIQIQDRDEFFPPPPTCSPPAIPAPSSSGPPSPRPASGPPPPPKPTTPLVARKTGPIPTPQLIQMIQKEEARPEPPKKPDRNPAALSPLGLQCDPLLSLETATTVPPPTVPPPKKLKKIRKN</sequence>
<feature type="compositionally biased region" description="Pro residues" evidence="2">
    <location>
        <begin position="278"/>
        <end position="294"/>
    </location>
</feature>
<accession>A0A9P1IF51</accession>
<feature type="compositionally biased region" description="Basic and acidic residues" evidence="2">
    <location>
        <begin position="135"/>
        <end position="158"/>
    </location>
</feature>
<feature type="region of interest" description="Disordered" evidence="2">
    <location>
        <begin position="1"/>
        <end position="39"/>
    </location>
</feature>
<feature type="coiled-coil region" evidence="1">
    <location>
        <begin position="158"/>
        <end position="185"/>
    </location>
</feature>
<feature type="compositionally biased region" description="Basic and acidic residues" evidence="2">
    <location>
        <begin position="252"/>
        <end position="263"/>
    </location>
</feature>
<reference evidence="3" key="1">
    <citation type="submission" date="2022-11" db="EMBL/GenBank/DDBJ databases">
        <authorList>
            <person name="Kikuchi T."/>
        </authorList>
    </citation>
    <scope>NUCLEOTIDE SEQUENCE</scope>
    <source>
        <strain evidence="3">PS1010</strain>
    </source>
</reference>
<feature type="region of interest" description="Disordered" evidence="2">
    <location>
        <begin position="201"/>
        <end position="417"/>
    </location>
</feature>
<feature type="region of interest" description="Disordered" evidence="2">
    <location>
        <begin position="61"/>
        <end position="97"/>
    </location>
</feature>
<evidence type="ECO:0000313" key="3">
    <source>
        <dbReference type="EMBL" id="CAI5443703.1"/>
    </source>
</evidence>
<feature type="compositionally biased region" description="Basic and acidic residues" evidence="2">
    <location>
        <begin position="1"/>
        <end position="16"/>
    </location>
</feature>
<dbReference type="Proteomes" id="UP001152747">
    <property type="component" value="Unassembled WGS sequence"/>
</dbReference>
<proteinExistence type="predicted"/>
<name>A0A9P1IF51_9PELO</name>
<organism evidence="3 4">
    <name type="scientific">Caenorhabditis angaria</name>
    <dbReference type="NCBI Taxonomy" id="860376"/>
    <lineage>
        <taxon>Eukaryota</taxon>
        <taxon>Metazoa</taxon>
        <taxon>Ecdysozoa</taxon>
        <taxon>Nematoda</taxon>
        <taxon>Chromadorea</taxon>
        <taxon>Rhabditida</taxon>
        <taxon>Rhabditina</taxon>
        <taxon>Rhabditomorpha</taxon>
        <taxon>Rhabditoidea</taxon>
        <taxon>Rhabditidae</taxon>
        <taxon>Peloderinae</taxon>
        <taxon>Caenorhabditis</taxon>
    </lineage>
</organism>
<dbReference type="EMBL" id="CANHGI010000002">
    <property type="protein sequence ID" value="CAI5443703.1"/>
    <property type="molecule type" value="Genomic_DNA"/>
</dbReference>